<feature type="domain" description="CpXC" evidence="1">
    <location>
        <begin position="10"/>
        <end position="136"/>
    </location>
</feature>
<evidence type="ECO:0000259" key="1">
    <source>
        <dbReference type="Pfam" id="PF14353"/>
    </source>
</evidence>
<accession>A0A644ZF25</accession>
<reference evidence="2" key="1">
    <citation type="submission" date="2019-08" db="EMBL/GenBank/DDBJ databases">
        <authorList>
            <person name="Kucharzyk K."/>
            <person name="Murdoch R.W."/>
            <person name="Higgins S."/>
            <person name="Loffler F."/>
        </authorList>
    </citation>
    <scope>NUCLEOTIDE SEQUENCE</scope>
</reference>
<protein>
    <recommendedName>
        <fullName evidence="1">CpXC domain-containing protein</fullName>
    </recommendedName>
</protein>
<dbReference type="AlphaFoldDB" id="A0A644ZF25"/>
<dbReference type="InterPro" id="IPR025682">
    <property type="entry name" value="CpXC_dom"/>
</dbReference>
<proteinExistence type="predicted"/>
<gene>
    <name evidence="2" type="ORF">SDC9_85120</name>
</gene>
<name>A0A644ZF25_9ZZZZ</name>
<comment type="caution">
    <text evidence="2">The sequence shown here is derived from an EMBL/GenBank/DDBJ whole genome shotgun (WGS) entry which is preliminary data.</text>
</comment>
<dbReference type="EMBL" id="VSSQ01008304">
    <property type="protein sequence ID" value="MPM38491.1"/>
    <property type="molecule type" value="Genomic_DNA"/>
</dbReference>
<dbReference type="Pfam" id="PF14353">
    <property type="entry name" value="CpXC"/>
    <property type="match status" value="1"/>
</dbReference>
<evidence type="ECO:0000313" key="2">
    <source>
        <dbReference type="EMBL" id="MPM38491.1"/>
    </source>
</evidence>
<sequence length="219" mass="25003">MSSMHTIELDCPQCRKKSPFTIHDSINVTLDPEDKEKVLDRSLFKFQCPHCGFESCVQYGSLYHDMTNKYMISVCGDEETAKNSPIPDIGDTIHGKKLSMLNDGYRFRTVVHFDGLAEKISIFDAELDDFAVEFVKAVILKQANELTRLYFTQIDESSIYFYAIFHDEEKNTGLSISRNVYDEAVKMLGEKSRKSKEQFITPVIAATLCVQGRTSEPER</sequence>
<organism evidence="2">
    <name type="scientific">bioreactor metagenome</name>
    <dbReference type="NCBI Taxonomy" id="1076179"/>
    <lineage>
        <taxon>unclassified sequences</taxon>
        <taxon>metagenomes</taxon>
        <taxon>ecological metagenomes</taxon>
    </lineage>
</organism>